<reference evidence="1" key="1">
    <citation type="journal article" date="2019" name="PLoS Negl. Trop. Dis.">
        <title>Revisiting the worldwide diversity of Leptospira species in the environment.</title>
        <authorList>
            <person name="Vincent A.T."/>
            <person name="Schiettekatte O."/>
            <person name="Bourhy P."/>
            <person name="Veyrier F.J."/>
            <person name="Picardeau M."/>
        </authorList>
    </citation>
    <scope>NUCLEOTIDE SEQUENCE [LARGE SCALE GENOMIC DNA]</scope>
    <source>
        <strain evidence="1">201400974</strain>
    </source>
</reference>
<dbReference type="InterPro" id="IPR010865">
    <property type="entry name" value="DUF1499"/>
</dbReference>
<dbReference type="OrthoDB" id="327612at2"/>
<keyword evidence="2" id="KW-1185">Reference proteome</keyword>
<dbReference type="PANTHER" id="PTHR34801:SF6">
    <property type="entry name" value="SLL1620 PROTEIN"/>
    <property type="match status" value="1"/>
</dbReference>
<dbReference type="PANTHER" id="PTHR34801">
    <property type="entry name" value="EXPRESSED PROTEIN"/>
    <property type="match status" value="1"/>
</dbReference>
<dbReference type="Pfam" id="PF07386">
    <property type="entry name" value="DUF1499"/>
    <property type="match status" value="1"/>
</dbReference>
<protein>
    <submittedName>
        <fullName evidence="1">DUF1499 domain-containing protein</fullName>
    </submittedName>
</protein>
<name>A0A4R9LNZ6_9LEPT</name>
<gene>
    <name evidence="1" type="ORF">EHS11_17575</name>
</gene>
<dbReference type="EMBL" id="RQHV01000062">
    <property type="protein sequence ID" value="TGN07212.1"/>
    <property type="molecule type" value="Genomic_DNA"/>
</dbReference>
<organism evidence="1 2">
    <name type="scientific">Leptospira ilyithenensis</name>
    <dbReference type="NCBI Taxonomy" id="2484901"/>
    <lineage>
        <taxon>Bacteria</taxon>
        <taxon>Pseudomonadati</taxon>
        <taxon>Spirochaetota</taxon>
        <taxon>Spirochaetia</taxon>
        <taxon>Leptospirales</taxon>
        <taxon>Leptospiraceae</taxon>
        <taxon>Leptospira</taxon>
    </lineage>
</organism>
<dbReference type="AlphaFoldDB" id="A0A4R9LNZ6"/>
<proteinExistence type="predicted"/>
<sequence length="154" mass="17844">MEHLVGVFLICCGSFLGPGTGVDENSLHGCPPTPNCVSSQSFRYNYIHKIEPIVYLMPKEKAYLYLAERFDGMENVYVAEKKENDYIRLVFFTKVFRFPDKVEFYFEQDKKEIQVRSQSIFGLWDIFANRIRIAGIRNYLNSKEEPVPAPAEAL</sequence>
<dbReference type="Proteomes" id="UP000298264">
    <property type="component" value="Unassembled WGS sequence"/>
</dbReference>
<comment type="caution">
    <text evidence="1">The sequence shown here is derived from an EMBL/GenBank/DDBJ whole genome shotgun (WGS) entry which is preliminary data.</text>
</comment>
<evidence type="ECO:0000313" key="2">
    <source>
        <dbReference type="Proteomes" id="UP000298264"/>
    </source>
</evidence>
<evidence type="ECO:0000313" key="1">
    <source>
        <dbReference type="EMBL" id="TGN07212.1"/>
    </source>
</evidence>
<accession>A0A4R9LNZ6</accession>